<reference evidence="2" key="1">
    <citation type="submission" date="2016-10" db="EMBL/GenBank/DDBJ databases">
        <authorList>
            <person name="Varghese N."/>
            <person name="Submissions S."/>
        </authorList>
    </citation>
    <scope>NUCLEOTIDE SEQUENCE [LARGE SCALE GENOMIC DNA]</scope>
    <source>
        <strain evidence="2">CGMCC 1.2747</strain>
    </source>
</reference>
<accession>A0A1G7X3V6</accession>
<sequence length="144" mass="15963">MFFSLATLITFGLEMRVTIFFLYLFFQLLGGGNVVHAASHDNGTTSAPKSFVLNRDQVKLVQSVPGSLSITTAEFDLEEEGSSSESFKKTTATIATGKHHLSQAWYLTFSCQSILNHYSKNFKIFAPSCGQSNPIYIVQQVLRI</sequence>
<proteinExistence type="predicted"/>
<dbReference type="STRING" id="178355.SAMN04488062_102158"/>
<dbReference type="EMBL" id="FNDB01000002">
    <property type="protein sequence ID" value="SDG78888.1"/>
    <property type="molecule type" value="Genomic_DNA"/>
</dbReference>
<keyword evidence="2" id="KW-1185">Reference proteome</keyword>
<dbReference type="OrthoDB" id="1367991at2"/>
<dbReference type="RefSeq" id="WP_139171382.1">
    <property type="nucleotide sequence ID" value="NZ_FNDB01000002.1"/>
</dbReference>
<dbReference type="Proteomes" id="UP000199274">
    <property type="component" value="Unassembled WGS sequence"/>
</dbReference>
<gene>
    <name evidence="1" type="ORF">SAMN04488062_102158</name>
</gene>
<dbReference type="AlphaFoldDB" id="A0A1G7X3V6"/>
<organism evidence="1 2">
    <name type="scientific">Flavobacterium omnivorum</name>
    <dbReference type="NCBI Taxonomy" id="178355"/>
    <lineage>
        <taxon>Bacteria</taxon>
        <taxon>Pseudomonadati</taxon>
        <taxon>Bacteroidota</taxon>
        <taxon>Flavobacteriia</taxon>
        <taxon>Flavobacteriales</taxon>
        <taxon>Flavobacteriaceae</taxon>
        <taxon>Flavobacterium</taxon>
    </lineage>
</organism>
<name>A0A1G7X3V6_9FLAO</name>
<protein>
    <submittedName>
        <fullName evidence="1">Uncharacterized protein</fullName>
    </submittedName>
</protein>
<evidence type="ECO:0000313" key="1">
    <source>
        <dbReference type="EMBL" id="SDG78888.1"/>
    </source>
</evidence>
<evidence type="ECO:0000313" key="2">
    <source>
        <dbReference type="Proteomes" id="UP000199274"/>
    </source>
</evidence>